<dbReference type="AlphaFoldDB" id="A0A067PMN8"/>
<dbReference type="InParanoid" id="A0A067PMN8"/>
<dbReference type="Proteomes" id="UP000027265">
    <property type="component" value="Unassembled WGS sequence"/>
</dbReference>
<organism evidence="2 3">
    <name type="scientific">Jaapia argillacea MUCL 33604</name>
    <dbReference type="NCBI Taxonomy" id="933084"/>
    <lineage>
        <taxon>Eukaryota</taxon>
        <taxon>Fungi</taxon>
        <taxon>Dikarya</taxon>
        <taxon>Basidiomycota</taxon>
        <taxon>Agaricomycotina</taxon>
        <taxon>Agaricomycetes</taxon>
        <taxon>Agaricomycetidae</taxon>
        <taxon>Jaapiales</taxon>
        <taxon>Jaapiaceae</taxon>
        <taxon>Jaapia</taxon>
    </lineage>
</organism>
<name>A0A067PMN8_9AGAM</name>
<accession>A0A067PMN8</accession>
<evidence type="ECO:0000313" key="3">
    <source>
        <dbReference type="Proteomes" id="UP000027265"/>
    </source>
</evidence>
<dbReference type="HOGENOM" id="CLU_1156539_0_0_1"/>
<protein>
    <submittedName>
        <fullName evidence="2">Uncharacterized protein</fullName>
    </submittedName>
</protein>
<gene>
    <name evidence="2" type="ORF">JAAARDRAFT_505406</name>
</gene>
<feature type="region of interest" description="Disordered" evidence="1">
    <location>
        <begin position="83"/>
        <end position="105"/>
    </location>
</feature>
<feature type="region of interest" description="Disordered" evidence="1">
    <location>
        <begin position="132"/>
        <end position="166"/>
    </location>
</feature>
<evidence type="ECO:0000256" key="1">
    <source>
        <dbReference type="SAM" id="MobiDB-lite"/>
    </source>
</evidence>
<proteinExistence type="predicted"/>
<dbReference type="EMBL" id="KL197747">
    <property type="protein sequence ID" value="KDQ51586.1"/>
    <property type="molecule type" value="Genomic_DNA"/>
</dbReference>
<keyword evidence="3" id="KW-1185">Reference proteome</keyword>
<evidence type="ECO:0000313" key="2">
    <source>
        <dbReference type="EMBL" id="KDQ51586.1"/>
    </source>
</evidence>
<sequence>MFNDYILANYKTWLAHFKTSDIYHSLKAEDLVFVTGRTLTRQWAAAVFLQSESQGRIAAGAEVSGIFSARFEVGKGWQRTASMVGKEGPTIPPESDENQAPRQVPSSYDQCVFMSMLRLKERRALGPKLIRAAAGPDDLGPGDRDNSDFRPVPTQVGSQSEDEEMEVCTNVGSTTSHSDATEMDWEAEEVDDRSNDVNLLTPILDYILENSEAEVAIAHDEDLISFLQDRSTNCHPTAGN</sequence>
<reference evidence="3" key="1">
    <citation type="journal article" date="2014" name="Proc. Natl. Acad. Sci. U.S.A.">
        <title>Extensive sampling of basidiomycete genomes demonstrates inadequacy of the white-rot/brown-rot paradigm for wood decay fungi.</title>
        <authorList>
            <person name="Riley R."/>
            <person name="Salamov A.A."/>
            <person name="Brown D.W."/>
            <person name="Nagy L.G."/>
            <person name="Floudas D."/>
            <person name="Held B.W."/>
            <person name="Levasseur A."/>
            <person name="Lombard V."/>
            <person name="Morin E."/>
            <person name="Otillar R."/>
            <person name="Lindquist E.A."/>
            <person name="Sun H."/>
            <person name="LaButti K.M."/>
            <person name="Schmutz J."/>
            <person name="Jabbour D."/>
            <person name="Luo H."/>
            <person name="Baker S.E."/>
            <person name="Pisabarro A.G."/>
            <person name="Walton J.D."/>
            <person name="Blanchette R.A."/>
            <person name="Henrissat B."/>
            <person name="Martin F."/>
            <person name="Cullen D."/>
            <person name="Hibbett D.S."/>
            <person name="Grigoriev I.V."/>
        </authorList>
    </citation>
    <scope>NUCLEOTIDE SEQUENCE [LARGE SCALE GENOMIC DNA]</scope>
    <source>
        <strain evidence="3">MUCL 33604</strain>
    </source>
</reference>
<dbReference type="OrthoDB" id="3222453at2759"/>